<feature type="compositionally biased region" description="Polar residues" evidence="1">
    <location>
        <begin position="206"/>
        <end position="217"/>
    </location>
</feature>
<dbReference type="EMBL" id="LATX01001518">
    <property type="protein sequence ID" value="KTB41051.1"/>
    <property type="molecule type" value="Genomic_DNA"/>
</dbReference>
<organism evidence="2 3">
    <name type="scientific">Moniliophthora roreri</name>
    <name type="common">Frosty pod rot fungus</name>
    <name type="synonym">Monilia roreri</name>
    <dbReference type="NCBI Taxonomy" id="221103"/>
    <lineage>
        <taxon>Eukaryota</taxon>
        <taxon>Fungi</taxon>
        <taxon>Dikarya</taxon>
        <taxon>Basidiomycota</taxon>
        <taxon>Agaricomycotina</taxon>
        <taxon>Agaricomycetes</taxon>
        <taxon>Agaricomycetidae</taxon>
        <taxon>Agaricales</taxon>
        <taxon>Marasmiineae</taxon>
        <taxon>Marasmiaceae</taxon>
        <taxon>Moniliophthora</taxon>
    </lineage>
</organism>
<feature type="region of interest" description="Disordered" evidence="1">
    <location>
        <begin position="322"/>
        <end position="414"/>
    </location>
</feature>
<feature type="compositionally biased region" description="Polar residues" evidence="1">
    <location>
        <begin position="365"/>
        <end position="406"/>
    </location>
</feature>
<comment type="caution">
    <text evidence="2">The sequence shown here is derived from an EMBL/GenBank/DDBJ whole genome shotgun (WGS) entry which is preliminary data.</text>
</comment>
<dbReference type="eggNOG" id="ENOG502SKXX">
    <property type="taxonomic scope" value="Eukaryota"/>
</dbReference>
<evidence type="ECO:0000313" key="2">
    <source>
        <dbReference type="EMBL" id="KTB41051.1"/>
    </source>
</evidence>
<sequence>MPFPFTFSFSVPGLSNPFYPPPPPPDDLNLTSASESSSRQLSPFPCQASASSSFHSSAHLNPPAHNHNPHVPVQRSRKRSRYSAPTPPVTTLAQGSGYLDTPAKYREVAEREQEMDRGSSGEEEVVYVDDEDDPLSAHQPPAKRRRGLAGSIVSTALSAALIGTAVGLTVYRLWRDRGKEPQTHEEAPPPPYSAHAQPQLEPQPDTKPQTHTSASSSTRIRTPHRPRHTPRRRKPAPRPTHHTIFPNTPQQPEFSFSAPSTSAQINQHTPFTFSTPHKTELEIEDDADDHLSRLSSQLSSLIEEGKRALGREVVVMSECREDEVDDGLGGWVEEDDNADGASTLGRSNSRGSSPRRIKRRTSRRNLNVNNGFGSYSQPSTPSFSQTAFQPQTPASTASSFQETTFDSPEIRESMERARRKVLEARTAKAQRSGFS</sequence>
<feature type="compositionally biased region" description="Low complexity" evidence="1">
    <location>
        <begin position="48"/>
        <end position="73"/>
    </location>
</feature>
<protein>
    <submittedName>
        <fullName evidence="2">Uncharacterized protein</fullName>
    </submittedName>
</protein>
<accession>A0A0W0FXH2</accession>
<proteinExistence type="predicted"/>
<evidence type="ECO:0000313" key="3">
    <source>
        <dbReference type="Proteomes" id="UP000054988"/>
    </source>
</evidence>
<dbReference type="Proteomes" id="UP000054988">
    <property type="component" value="Unassembled WGS sequence"/>
</dbReference>
<feature type="compositionally biased region" description="Basic and acidic residues" evidence="1">
    <location>
        <begin position="103"/>
        <end position="120"/>
    </location>
</feature>
<feature type="region of interest" description="Disordered" evidence="1">
    <location>
        <begin position="179"/>
        <end position="273"/>
    </location>
</feature>
<feature type="compositionally biased region" description="Basic residues" evidence="1">
    <location>
        <begin position="221"/>
        <end position="241"/>
    </location>
</feature>
<evidence type="ECO:0000256" key="1">
    <source>
        <dbReference type="SAM" id="MobiDB-lite"/>
    </source>
</evidence>
<feature type="compositionally biased region" description="Basic residues" evidence="1">
    <location>
        <begin position="353"/>
        <end position="363"/>
    </location>
</feature>
<feature type="region of interest" description="Disordered" evidence="1">
    <location>
        <begin position="11"/>
        <end position="147"/>
    </location>
</feature>
<reference evidence="2 3" key="1">
    <citation type="submission" date="2015-12" db="EMBL/GenBank/DDBJ databases">
        <title>Draft genome sequence of Moniliophthora roreri, the causal agent of frosty pod rot of cacao.</title>
        <authorList>
            <person name="Aime M.C."/>
            <person name="Diaz-Valderrama J.R."/>
            <person name="Kijpornyongpan T."/>
            <person name="Phillips-Mora W."/>
        </authorList>
    </citation>
    <scope>NUCLEOTIDE SEQUENCE [LARGE SCALE GENOMIC DNA]</scope>
    <source>
        <strain evidence="2 3">MCA 2952</strain>
    </source>
</reference>
<feature type="compositionally biased region" description="Acidic residues" evidence="1">
    <location>
        <begin position="322"/>
        <end position="338"/>
    </location>
</feature>
<feature type="compositionally biased region" description="Polar residues" evidence="1">
    <location>
        <begin position="245"/>
        <end position="273"/>
    </location>
</feature>
<name>A0A0W0FXH2_MONRR</name>
<gene>
    <name evidence="2" type="ORF">WG66_6376</name>
</gene>
<dbReference type="AlphaFoldDB" id="A0A0W0FXH2"/>
<feature type="compositionally biased region" description="Acidic residues" evidence="1">
    <location>
        <begin position="121"/>
        <end position="134"/>
    </location>
</feature>
<feature type="compositionally biased region" description="Polar residues" evidence="1">
    <location>
        <begin position="29"/>
        <end position="41"/>
    </location>
</feature>